<name>A0AC61RK09_9BACT</name>
<reference evidence="1" key="1">
    <citation type="submission" date="2019-04" db="EMBL/GenBank/DDBJ databases">
        <title>Microbes associate with the intestines of laboratory mice.</title>
        <authorList>
            <person name="Navarre W."/>
            <person name="Wong E."/>
            <person name="Huang K."/>
            <person name="Tropini C."/>
            <person name="Ng K."/>
            <person name="Yu B."/>
        </authorList>
    </citation>
    <scope>NUCLEOTIDE SEQUENCE</scope>
    <source>
        <strain evidence="1">NM04_E33</strain>
    </source>
</reference>
<dbReference type="EMBL" id="SRYB01000003">
    <property type="protein sequence ID" value="TGY80305.1"/>
    <property type="molecule type" value="Genomic_DNA"/>
</dbReference>
<proteinExistence type="predicted"/>
<accession>A0AC61RK09</accession>
<evidence type="ECO:0000313" key="2">
    <source>
        <dbReference type="Proteomes" id="UP000306319"/>
    </source>
</evidence>
<keyword evidence="2" id="KW-1185">Reference proteome</keyword>
<dbReference type="Proteomes" id="UP000306319">
    <property type="component" value="Unassembled WGS sequence"/>
</dbReference>
<comment type="caution">
    <text evidence="1">The sequence shown here is derived from an EMBL/GenBank/DDBJ whole genome shotgun (WGS) entry which is preliminary data.</text>
</comment>
<sequence>MITRIKFLMVAIISILSLASIRFKSSQMVMAESIFDYKILVLIIIMMISTNPIFSQSILTDDGHKHWEGSFVAGLNNDGYQFDFGIAYFQMQFIGVKMQLGVASEIEEFGDWGKDELETHHHYAARFKFTSSVVLRSPQLIHWKSQDAGFYLFAEPGIVLSPGASGSKRAEYFNWDFKGGINMQIDRLIFTIGYGISNFSLYSGYPLNHLGNPVTDKYITHSGFIGGAYKF</sequence>
<protein>
    <submittedName>
        <fullName evidence="1">Uncharacterized protein</fullName>
    </submittedName>
</protein>
<organism evidence="1 2">
    <name type="scientific">Lepagella muris</name>
    <dbReference type="NCBI Taxonomy" id="3032870"/>
    <lineage>
        <taxon>Bacteria</taxon>
        <taxon>Pseudomonadati</taxon>
        <taxon>Bacteroidota</taxon>
        <taxon>Bacteroidia</taxon>
        <taxon>Bacteroidales</taxon>
        <taxon>Muribaculaceae</taxon>
        <taxon>Lepagella</taxon>
    </lineage>
</organism>
<gene>
    <name evidence="1" type="ORF">E5331_03455</name>
</gene>
<evidence type="ECO:0000313" key="1">
    <source>
        <dbReference type="EMBL" id="TGY80305.1"/>
    </source>
</evidence>